<dbReference type="GO" id="GO:0006269">
    <property type="term" value="P:DNA replication, synthesis of primer"/>
    <property type="evidence" value="ECO:0007669"/>
    <property type="project" value="TreeGrafter"/>
</dbReference>
<keyword evidence="1" id="KW-0479">Metal-binding</keyword>
<evidence type="ECO:0000256" key="3">
    <source>
        <dbReference type="ARBA" id="ARBA00022833"/>
    </source>
</evidence>
<evidence type="ECO:0000256" key="1">
    <source>
        <dbReference type="ARBA" id="ARBA00022723"/>
    </source>
</evidence>
<sequence>MDHSLADINLKELIEKETGEKFNSQNKIKCMFHPDKNPSLSIKFDGNNNKFKFKCFGCGEGGDAIDFIMKYRNMDYIEAREFLGLPVEKTESENQMERIEKYIQWELENRRKGQTLLGTFPFVDDKGNPIYFKAKFQFPDGKKKLSYYHIDGKKVINKRKGEELPYNLHNVKKGIREDSIIIICEGEKDANIINNTLKSSRYVATSIKGVKDLLVFRNAYLYICGDTGKAGEKYINWIKGQLFNCSTAFKIINLPGIKELGNNKDVSDWLEAGHNRDDLLQAFNRSLDLKNKYELQQDYLGIYKTVSKKIEGIETEKKVYFTNFSIVNAATVKYVNEDTEGVKLVLKTSLGGTFEKDDNVNVFDDVKSFRNFLGSMDLAFKGRIDDLMNLKMWVNKYFALEKLEVYLGTRFVLKDNKVSLVTHKGAITPDGINTKIKSVGGTVIDILNVEHINKAEITELQKHLFEFAPLKISYSIIGTIINNFAIAQAIELGINFHHLLLAGESGGGKSTIMENVIAMILNYPKDDIKSIGLITPFALQKSLSDGNYSILFEEFKPSVMNDYKKTMLSEILRNSYDRHTVDRGNKNLKDNKIFSLIRPIILAGEETYFNGEKALNERSCIVYLSKNQRLKKHTEAMKWISSNPGILNKLGRSLIDIVLNMSVEEYKNLRNIEASKIKGLKDRPLNTAVNICTGIAILNKLLNNFGLVEMEGYYSLVVDNIKTEILDNREDSLSEVEKILKLYDQIIEDNRISDAALKYALYHKDGEVYIRTSEMYNQILNHMKNIGDKKPTLELKDFKKQAKMAGYLLKPSGKLITIDNKPKRFDMYNAEKLEKLELNSIAPPDAVEDEWEEGEQQVIYPNKFKKKK</sequence>
<accession>A5F9R0</accession>
<dbReference type="GO" id="GO:0005737">
    <property type="term" value="C:cytoplasm"/>
    <property type="evidence" value="ECO:0007669"/>
    <property type="project" value="TreeGrafter"/>
</dbReference>
<dbReference type="InterPro" id="IPR002694">
    <property type="entry name" value="Znf_CHC2"/>
</dbReference>
<dbReference type="HOGENOM" id="CLU_333091_0_0_9"/>
<dbReference type="eggNOG" id="COG0358">
    <property type="taxonomic scope" value="Bacteria"/>
</dbReference>
<dbReference type="RefSeq" id="WP_011930346.1">
    <property type="nucleotide sequence ID" value="NC_009466.1"/>
</dbReference>
<protein>
    <submittedName>
        <fullName evidence="5">DNA primase related protein</fullName>
    </submittedName>
</protein>
<dbReference type="Pfam" id="PF01807">
    <property type="entry name" value="Zn_ribbon_DnaG"/>
    <property type="match status" value="1"/>
</dbReference>
<keyword evidence="6" id="KW-1185">Reference proteome</keyword>
<dbReference type="GO" id="GO:0008270">
    <property type="term" value="F:zinc ion binding"/>
    <property type="evidence" value="ECO:0007669"/>
    <property type="project" value="UniProtKB-KW"/>
</dbReference>
<reference evidence="5 6" key="1">
    <citation type="journal article" date="2008" name="Proc. Natl. Acad. Sci. U.S.A.">
        <title>The genome of Clostridium kluyveri, a strict anaerobe with unique metabolic features.</title>
        <authorList>
            <person name="Seedorf H."/>
            <person name="Fricke W.F."/>
            <person name="Veith B."/>
            <person name="Brueggemann H."/>
            <person name="Liesegang H."/>
            <person name="Strittmatter A."/>
            <person name="Miethke M."/>
            <person name="Buckel W."/>
            <person name="Hinderberger J."/>
            <person name="Li F."/>
            <person name="Hagemeier C."/>
            <person name="Thauer R.K."/>
            <person name="Gottschalk G."/>
        </authorList>
    </citation>
    <scope>NUCLEOTIDE SEQUENCE [LARGE SCALE GENOMIC DNA]</scope>
    <source>
        <strain evidence="6">ATCC 8527 / DSM 555 / NCIMB 10680</strain>
        <plasmid evidence="5 6">pCKL555A</plasmid>
    </source>
</reference>
<gene>
    <name evidence="5" type="ordered locus">CKL_4000</name>
</gene>
<dbReference type="EMBL" id="CP000674">
    <property type="protein sequence ID" value="ABQ23599.1"/>
    <property type="molecule type" value="Genomic_DNA"/>
</dbReference>
<proteinExistence type="predicted"/>
<geneLocation type="plasmid" evidence="5 6">
    <name>pCKL555A</name>
</geneLocation>
<dbReference type="KEGG" id="ckl:CKL_4000"/>
<feature type="domain" description="Zinc finger CHC2-type" evidence="4">
    <location>
        <begin position="26"/>
        <end position="84"/>
    </location>
</feature>
<keyword evidence="2" id="KW-0863">Zinc-finger</keyword>
<evidence type="ECO:0000256" key="2">
    <source>
        <dbReference type="ARBA" id="ARBA00022771"/>
    </source>
</evidence>
<keyword evidence="3" id="KW-0862">Zinc</keyword>
<organism evidence="5 6">
    <name type="scientific">Clostridium kluyveri (strain ATCC 8527 / DSM 555 / NBRC 12016 / NCIMB 10680 / K1)</name>
    <dbReference type="NCBI Taxonomy" id="431943"/>
    <lineage>
        <taxon>Bacteria</taxon>
        <taxon>Bacillati</taxon>
        <taxon>Bacillota</taxon>
        <taxon>Clostridia</taxon>
        <taxon>Eubacteriales</taxon>
        <taxon>Clostridiaceae</taxon>
        <taxon>Clostridium</taxon>
    </lineage>
</organism>
<dbReference type="AlphaFoldDB" id="A5F9R0"/>
<dbReference type="Gene3D" id="3.90.580.10">
    <property type="entry name" value="Zinc finger, CHC2-type domain"/>
    <property type="match status" value="1"/>
</dbReference>
<dbReference type="PANTHER" id="PTHR30313">
    <property type="entry name" value="DNA PRIMASE"/>
    <property type="match status" value="1"/>
</dbReference>
<dbReference type="InterPro" id="IPR036977">
    <property type="entry name" value="DNA_primase_Znf_CHC2"/>
</dbReference>
<dbReference type="Proteomes" id="UP000002411">
    <property type="component" value="Plasmid pCKL555A"/>
</dbReference>
<dbReference type="SUPFAM" id="SSF57783">
    <property type="entry name" value="Zinc beta-ribbon"/>
    <property type="match status" value="1"/>
</dbReference>
<keyword evidence="5" id="KW-0614">Plasmid</keyword>
<dbReference type="GO" id="GO:0003899">
    <property type="term" value="F:DNA-directed RNA polymerase activity"/>
    <property type="evidence" value="ECO:0007669"/>
    <property type="project" value="InterPro"/>
</dbReference>
<dbReference type="GO" id="GO:0003677">
    <property type="term" value="F:DNA binding"/>
    <property type="evidence" value="ECO:0007669"/>
    <property type="project" value="InterPro"/>
</dbReference>
<dbReference type="SMART" id="SM00400">
    <property type="entry name" value="ZnF_CHCC"/>
    <property type="match status" value="1"/>
</dbReference>
<dbReference type="InterPro" id="IPR050219">
    <property type="entry name" value="DnaG_primase"/>
</dbReference>
<dbReference type="Gene3D" id="3.40.1360.10">
    <property type="match status" value="1"/>
</dbReference>
<evidence type="ECO:0000259" key="4">
    <source>
        <dbReference type="SMART" id="SM00400"/>
    </source>
</evidence>
<evidence type="ECO:0000313" key="6">
    <source>
        <dbReference type="Proteomes" id="UP000002411"/>
    </source>
</evidence>
<dbReference type="PANTHER" id="PTHR30313:SF2">
    <property type="entry name" value="DNA PRIMASE"/>
    <property type="match status" value="1"/>
</dbReference>
<name>A5F9R0_CLOK5</name>
<evidence type="ECO:0000313" key="5">
    <source>
        <dbReference type="EMBL" id="ABQ23599.1"/>
    </source>
</evidence>